<proteinExistence type="inferred from homology"/>
<dbReference type="InterPro" id="IPR013328">
    <property type="entry name" value="6PGD_dom2"/>
</dbReference>
<evidence type="ECO:0000256" key="5">
    <source>
        <dbReference type="ARBA" id="ARBA00022857"/>
    </source>
</evidence>
<name>A0ABT9SII0_9FLAO</name>
<feature type="domain" description="Ketopantoate reductase C-terminal" evidence="11">
    <location>
        <begin position="190"/>
        <end position="309"/>
    </location>
</feature>
<evidence type="ECO:0000313" key="13">
    <source>
        <dbReference type="Proteomes" id="UP001235513"/>
    </source>
</evidence>
<comment type="function">
    <text evidence="9">Catalyzes the NADPH-dependent reduction of ketopantoate into pantoic acid.</text>
</comment>
<dbReference type="Pfam" id="PF08546">
    <property type="entry name" value="ApbA_C"/>
    <property type="match status" value="1"/>
</dbReference>
<dbReference type="NCBIfam" id="TIGR00745">
    <property type="entry name" value="apbA_panE"/>
    <property type="match status" value="1"/>
</dbReference>
<reference evidence="12 13" key="1">
    <citation type="submission" date="2023-07" db="EMBL/GenBank/DDBJ databases">
        <title>Sorghum-associated microbial communities from plants grown in Nebraska, USA.</title>
        <authorList>
            <person name="Schachtman D."/>
        </authorList>
    </citation>
    <scope>NUCLEOTIDE SEQUENCE [LARGE SCALE GENOMIC DNA]</scope>
    <source>
        <strain evidence="12 13">CC351</strain>
    </source>
</reference>
<keyword evidence="5 9" id="KW-0521">NADP</keyword>
<keyword evidence="6 9" id="KW-0560">Oxidoreductase</keyword>
<evidence type="ECO:0000256" key="6">
    <source>
        <dbReference type="ARBA" id="ARBA00023002"/>
    </source>
</evidence>
<dbReference type="SUPFAM" id="SSF48179">
    <property type="entry name" value="6-phosphogluconate dehydrogenase C-terminal domain-like"/>
    <property type="match status" value="1"/>
</dbReference>
<dbReference type="Gene3D" id="1.10.1040.10">
    <property type="entry name" value="N-(1-d-carboxylethyl)-l-norvaline Dehydrogenase, domain 2"/>
    <property type="match status" value="1"/>
</dbReference>
<dbReference type="EMBL" id="JAUSRL010000002">
    <property type="protein sequence ID" value="MDP9959242.1"/>
    <property type="molecule type" value="Genomic_DNA"/>
</dbReference>
<dbReference type="Pfam" id="PF02558">
    <property type="entry name" value="ApbA"/>
    <property type="match status" value="1"/>
</dbReference>
<accession>A0ABT9SII0</accession>
<evidence type="ECO:0000256" key="4">
    <source>
        <dbReference type="ARBA" id="ARBA00019465"/>
    </source>
</evidence>
<evidence type="ECO:0000256" key="9">
    <source>
        <dbReference type="RuleBase" id="RU362068"/>
    </source>
</evidence>
<dbReference type="Proteomes" id="UP001235513">
    <property type="component" value="Unassembled WGS sequence"/>
</dbReference>
<evidence type="ECO:0000256" key="3">
    <source>
        <dbReference type="ARBA" id="ARBA00013014"/>
    </source>
</evidence>
<evidence type="ECO:0000256" key="8">
    <source>
        <dbReference type="ARBA" id="ARBA00048793"/>
    </source>
</evidence>
<dbReference type="EC" id="1.1.1.169" evidence="3 9"/>
<organism evidence="12 13">
    <name type="scientific">Chryseobacterium lathyri</name>
    <dbReference type="NCBI Taxonomy" id="395933"/>
    <lineage>
        <taxon>Bacteria</taxon>
        <taxon>Pseudomonadati</taxon>
        <taxon>Bacteroidota</taxon>
        <taxon>Flavobacteriia</taxon>
        <taxon>Flavobacteriales</taxon>
        <taxon>Weeksellaceae</taxon>
        <taxon>Chryseobacterium group</taxon>
        <taxon>Chryseobacterium</taxon>
    </lineage>
</organism>
<sequence length="318" mass="35788">MSKKHIAVLGLGGVGGYFGFKINQKNEASKNYKISFVARGETYRKVKENGLVLLSPEHSVNHTFPDALEQHINDVKDPDLVLICVKEYDLENICRQLKEIISKDTVLLPMMNGADIYERIRKIIPGNIILPTCLYVASHIKEKGIVEHKGKAGKMIVGRDPEHFSADVDWIVDVLKTSKIDFDFKDNSVTDIWTKYIFIASFGLVTAKHNSSIGTVCRDEEQRTEASEIMKEIKMIADKKRIALDEDIIQKTFEKAATFPFETPTSLQLDINSGKENNELELLGGAVLNFGKELSIKTPFTQKIYNELKPCKLPTELG</sequence>
<evidence type="ECO:0000313" key="12">
    <source>
        <dbReference type="EMBL" id="MDP9959242.1"/>
    </source>
</evidence>
<evidence type="ECO:0000256" key="7">
    <source>
        <dbReference type="ARBA" id="ARBA00032024"/>
    </source>
</evidence>
<comment type="caution">
    <text evidence="12">The sequence shown here is derived from an EMBL/GenBank/DDBJ whole genome shotgun (WGS) entry which is preliminary data.</text>
</comment>
<evidence type="ECO:0000259" key="11">
    <source>
        <dbReference type="Pfam" id="PF08546"/>
    </source>
</evidence>
<dbReference type="InterPro" id="IPR013332">
    <property type="entry name" value="KPR_N"/>
</dbReference>
<evidence type="ECO:0000256" key="1">
    <source>
        <dbReference type="ARBA" id="ARBA00004994"/>
    </source>
</evidence>
<keyword evidence="13" id="KW-1185">Reference proteome</keyword>
<dbReference type="InterPro" id="IPR008927">
    <property type="entry name" value="6-PGluconate_DH-like_C_sf"/>
</dbReference>
<dbReference type="PANTHER" id="PTHR21708:SF26">
    <property type="entry name" value="2-DEHYDROPANTOATE 2-REDUCTASE"/>
    <property type="match status" value="1"/>
</dbReference>
<dbReference type="InterPro" id="IPR013752">
    <property type="entry name" value="KPA_reductase"/>
</dbReference>
<dbReference type="RefSeq" id="WP_306841898.1">
    <property type="nucleotide sequence ID" value="NZ_JAUSRL010000002.1"/>
</dbReference>
<comment type="catalytic activity">
    <reaction evidence="8 9">
        <text>(R)-pantoate + NADP(+) = 2-dehydropantoate + NADPH + H(+)</text>
        <dbReference type="Rhea" id="RHEA:16233"/>
        <dbReference type="ChEBI" id="CHEBI:11561"/>
        <dbReference type="ChEBI" id="CHEBI:15378"/>
        <dbReference type="ChEBI" id="CHEBI:15980"/>
        <dbReference type="ChEBI" id="CHEBI:57783"/>
        <dbReference type="ChEBI" id="CHEBI:58349"/>
        <dbReference type="EC" id="1.1.1.169"/>
    </reaction>
</comment>
<dbReference type="InterPro" id="IPR036291">
    <property type="entry name" value="NAD(P)-bd_dom_sf"/>
</dbReference>
<protein>
    <recommendedName>
        <fullName evidence="4 9">2-dehydropantoate 2-reductase</fullName>
        <ecNumber evidence="3 9">1.1.1.169</ecNumber>
    </recommendedName>
    <alternativeName>
        <fullName evidence="7 9">Ketopantoate reductase</fullName>
    </alternativeName>
</protein>
<dbReference type="Gene3D" id="3.40.50.720">
    <property type="entry name" value="NAD(P)-binding Rossmann-like Domain"/>
    <property type="match status" value="1"/>
</dbReference>
<keyword evidence="9" id="KW-0566">Pantothenate biosynthesis</keyword>
<evidence type="ECO:0000259" key="10">
    <source>
        <dbReference type="Pfam" id="PF02558"/>
    </source>
</evidence>
<comment type="similarity">
    <text evidence="2 9">Belongs to the ketopantoate reductase family.</text>
</comment>
<feature type="domain" description="Ketopantoate reductase N-terminal" evidence="10">
    <location>
        <begin position="6"/>
        <end position="159"/>
    </location>
</feature>
<evidence type="ECO:0000256" key="2">
    <source>
        <dbReference type="ARBA" id="ARBA00007870"/>
    </source>
</evidence>
<dbReference type="SUPFAM" id="SSF51735">
    <property type="entry name" value="NAD(P)-binding Rossmann-fold domains"/>
    <property type="match status" value="1"/>
</dbReference>
<dbReference type="InterPro" id="IPR003710">
    <property type="entry name" value="ApbA"/>
</dbReference>
<comment type="pathway">
    <text evidence="1 9">Cofactor biosynthesis; (R)-pantothenate biosynthesis; (R)-pantoate from 3-methyl-2-oxobutanoate: step 2/2.</text>
</comment>
<gene>
    <name evidence="12" type="ORF">J2T04_001121</name>
</gene>
<dbReference type="InterPro" id="IPR051402">
    <property type="entry name" value="KPR-Related"/>
</dbReference>
<dbReference type="PANTHER" id="PTHR21708">
    <property type="entry name" value="PROBABLE 2-DEHYDROPANTOATE 2-REDUCTASE"/>
    <property type="match status" value="1"/>
</dbReference>
<dbReference type="GO" id="GO:0008677">
    <property type="term" value="F:2-dehydropantoate 2-reductase activity"/>
    <property type="evidence" value="ECO:0007669"/>
    <property type="project" value="UniProtKB-EC"/>
</dbReference>